<protein>
    <submittedName>
        <fullName evidence="1">Uncharacterized protein</fullName>
    </submittedName>
</protein>
<name>A0A0F9R913_9ZZZZ</name>
<sequence>MKLTNFFKDISQDNLQERLSPLVETLINTISEFLELQLVNKRYTFLLTNHTASGFRPDSIFDYGVERSILDNKLEIKIYTNYIEFFPFILLREIYNLFILREIRD</sequence>
<dbReference type="EMBL" id="LAZR01000992">
    <property type="protein sequence ID" value="KKN53020.1"/>
    <property type="molecule type" value="Genomic_DNA"/>
</dbReference>
<comment type="caution">
    <text evidence="1">The sequence shown here is derived from an EMBL/GenBank/DDBJ whole genome shotgun (WGS) entry which is preliminary data.</text>
</comment>
<accession>A0A0F9R913</accession>
<proteinExistence type="predicted"/>
<gene>
    <name evidence="1" type="ORF">LCGC14_0606500</name>
</gene>
<dbReference type="AlphaFoldDB" id="A0A0F9R913"/>
<reference evidence="1" key="1">
    <citation type="journal article" date="2015" name="Nature">
        <title>Complex archaea that bridge the gap between prokaryotes and eukaryotes.</title>
        <authorList>
            <person name="Spang A."/>
            <person name="Saw J.H."/>
            <person name="Jorgensen S.L."/>
            <person name="Zaremba-Niedzwiedzka K."/>
            <person name="Martijn J."/>
            <person name="Lind A.E."/>
            <person name="van Eijk R."/>
            <person name="Schleper C."/>
            <person name="Guy L."/>
            <person name="Ettema T.J."/>
        </authorList>
    </citation>
    <scope>NUCLEOTIDE SEQUENCE</scope>
</reference>
<evidence type="ECO:0000313" key="1">
    <source>
        <dbReference type="EMBL" id="KKN53020.1"/>
    </source>
</evidence>
<organism evidence="1">
    <name type="scientific">marine sediment metagenome</name>
    <dbReference type="NCBI Taxonomy" id="412755"/>
    <lineage>
        <taxon>unclassified sequences</taxon>
        <taxon>metagenomes</taxon>
        <taxon>ecological metagenomes</taxon>
    </lineage>
</organism>